<sequence length="401" mass="39384">MSNDINTSSRAARRTGGRHRKAQGTATAALVATAALAAGLVLTPSAGAAPTQGGTTGGGTQGGTTATPAPAPAPEPAYVPEAPSQPTYWVEAPAVQPTYVPKPNYDYQTNQYTQQSNYVAPIDYSALHAPVAVEAAPMYIAPPKTLMIGDYHATQPNWLTDGDLERTNNTSELIRSQVSTFYRSIGVDAARADRVAAGQLAGTIGGAVSGAALGAVPGALIGGTVGGNIGLGVGGFVSVPLAPVPGLPAVVVVPTTVAGTAAGAAIGGAITAVPGAIAGGAAGFAAGTAFGAGDDQGQPIEVELPSIDSEAITTQTETTLTQWEESGPVGQAAATAVRDVVDAAPGIDQQARDWATAQPGGQQVVDAIDGALTAFGQGSAGVASQMISSAIGQGAGAPATV</sequence>
<dbReference type="AlphaFoldDB" id="A0A0F6SKA4"/>
<feature type="chain" id="PRO_5042678376" evidence="2">
    <location>
        <begin position="38"/>
        <end position="401"/>
    </location>
</feature>
<geneLocation type="plasmid" evidence="3">
    <name>pVAPN2012</name>
</geneLocation>
<gene>
    <name evidence="3" type="ORF">pVAPN2012_0290</name>
    <name evidence="4" type="ORF">pVAPN_0290</name>
</gene>
<keyword evidence="2" id="KW-0732">Signal</keyword>
<accession>A0A0F6SKA4</accession>
<dbReference type="EMBL" id="KF439868">
    <property type="protein sequence ID" value="AKG90488.1"/>
    <property type="molecule type" value="Genomic_DNA"/>
</dbReference>
<evidence type="ECO:0000256" key="2">
    <source>
        <dbReference type="SAM" id="SignalP"/>
    </source>
</evidence>
<dbReference type="EMBL" id="KP851975">
    <property type="protein sequence ID" value="AKF15988.1"/>
    <property type="molecule type" value="Genomic_DNA"/>
</dbReference>
<evidence type="ECO:0000256" key="1">
    <source>
        <dbReference type="SAM" id="MobiDB-lite"/>
    </source>
</evidence>
<geneLocation type="plasmid" evidence="4">
    <name>pVAPN1571</name>
</geneLocation>
<reference evidence="3" key="1">
    <citation type="journal article" date="2015" name="Infect. Immun.">
        <title>An Invertron-Like Linear Plasmid Mediates Intracellular Survival and Virulence in Bovine Isolates of Rhodococcus equi.</title>
        <authorList>
            <person name="Valero-Rello A."/>
            <person name="Hapeshi A."/>
            <person name="Anastasi E."/>
            <person name="Alvarez S."/>
            <person name="Scortti M."/>
            <person name="Meijer W.G."/>
            <person name="MacArthur I."/>
            <person name="Vazquez-Boland J.A."/>
        </authorList>
    </citation>
    <scope>NUCLEOTIDE SEQUENCE</scope>
    <source>
        <strain evidence="4">PAM1571</strain>
        <strain evidence="3">PAM2012</strain>
        <plasmid evidence="4">pVAPN1571</plasmid>
        <plasmid evidence="3">pVAPN2012</plasmid>
    </source>
</reference>
<name>A0A0F6SKA4_RHOHA</name>
<protein>
    <submittedName>
        <fullName evidence="3">Putative integral membrane protein</fullName>
    </submittedName>
</protein>
<proteinExistence type="predicted"/>
<feature type="region of interest" description="Disordered" evidence="1">
    <location>
        <begin position="48"/>
        <end position="82"/>
    </location>
</feature>
<feature type="signal peptide" evidence="2">
    <location>
        <begin position="1"/>
        <end position="37"/>
    </location>
</feature>
<evidence type="ECO:0000313" key="4">
    <source>
        <dbReference type="EMBL" id="AKG90488.1"/>
    </source>
</evidence>
<organism evidence="3">
    <name type="scientific">Rhodococcus hoagii</name>
    <name type="common">Corynebacterium equii</name>
    <dbReference type="NCBI Taxonomy" id="43767"/>
    <lineage>
        <taxon>Bacteria</taxon>
        <taxon>Bacillati</taxon>
        <taxon>Actinomycetota</taxon>
        <taxon>Actinomycetes</taxon>
        <taxon>Mycobacteriales</taxon>
        <taxon>Nocardiaceae</taxon>
        <taxon>Prescottella</taxon>
    </lineage>
</organism>
<feature type="region of interest" description="Disordered" evidence="1">
    <location>
        <begin position="1"/>
        <end position="24"/>
    </location>
</feature>
<feature type="compositionally biased region" description="Basic residues" evidence="1">
    <location>
        <begin position="11"/>
        <end position="22"/>
    </location>
</feature>
<evidence type="ECO:0000313" key="3">
    <source>
        <dbReference type="EMBL" id="AKF15988.1"/>
    </source>
</evidence>
<dbReference type="RefSeq" id="WP_172685836.1">
    <property type="nucleotide sequence ID" value="NZ_AP024182.1"/>
</dbReference>
<feature type="compositionally biased region" description="Polar residues" evidence="1">
    <location>
        <begin position="1"/>
        <end position="10"/>
    </location>
</feature>
<keyword evidence="3" id="KW-0614">Plasmid</keyword>